<sequence>MPRGLVVVTAERGALGKSTNARLFTVPVEPLDIDVDKLTQAQDNRELYGYAMRGFIQHVAGLWDRCVKELPKDVKKLRAANSKDKLHAKDKLHGKLSDAVAKLGCGFNLFLSYAHHVGVLSHEEVGKMTQDARNALRCLARDQQDHVSASDPALQFMQTLVALLRQEKVQIQAKGVAVKSLGGPIGEQGQTDAERIGWHDDNDLHLLQTAYNVVTRYFRAEGREFPIDELTLRRELERGGYAVSSKTSRKRDPHEKGKQKRVFTLLSEPFWRVAGEMGITKQDIGASKCDRG</sequence>
<dbReference type="EMBL" id="AZHW01000755">
    <property type="protein sequence ID" value="ETW96703.1"/>
    <property type="molecule type" value="Genomic_DNA"/>
</dbReference>
<evidence type="ECO:0000313" key="2">
    <source>
        <dbReference type="Proteomes" id="UP000019141"/>
    </source>
</evidence>
<name>W4LF39_ENTF1</name>
<keyword evidence="2" id="KW-1185">Reference proteome</keyword>
<reference evidence="1 2" key="1">
    <citation type="journal article" date="2014" name="Nature">
        <title>An environmental bacterial taxon with a large and distinct metabolic repertoire.</title>
        <authorList>
            <person name="Wilson M.C."/>
            <person name="Mori T."/>
            <person name="Ruckert C."/>
            <person name="Uria A.R."/>
            <person name="Helf M.J."/>
            <person name="Takada K."/>
            <person name="Gernert C."/>
            <person name="Steffens U.A."/>
            <person name="Heycke N."/>
            <person name="Schmitt S."/>
            <person name="Rinke C."/>
            <person name="Helfrich E.J."/>
            <person name="Brachmann A.O."/>
            <person name="Gurgui C."/>
            <person name="Wakimoto T."/>
            <person name="Kracht M."/>
            <person name="Crusemann M."/>
            <person name="Hentschel U."/>
            <person name="Abe I."/>
            <person name="Matsunaga S."/>
            <person name="Kalinowski J."/>
            <person name="Takeyama H."/>
            <person name="Piel J."/>
        </authorList>
    </citation>
    <scope>NUCLEOTIDE SEQUENCE [LARGE SCALE GENOMIC DNA]</scope>
    <source>
        <strain evidence="2">TSY1</strain>
    </source>
</reference>
<gene>
    <name evidence="1" type="ORF">ETSY1_25530</name>
</gene>
<protein>
    <submittedName>
        <fullName evidence="1">Uncharacterized protein</fullName>
    </submittedName>
</protein>
<dbReference type="HOGENOM" id="CLU_952138_0_0_7"/>
<evidence type="ECO:0000313" key="1">
    <source>
        <dbReference type="EMBL" id="ETW96703.1"/>
    </source>
</evidence>
<dbReference type="Proteomes" id="UP000019141">
    <property type="component" value="Unassembled WGS sequence"/>
</dbReference>
<proteinExistence type="predicted"/>
<comment type="caution">
    <text evidence="1">The sequence shown here is derived from an EMBL/GenBank/DDBJ whole genome shotgun (WGS) entry which is preliminary data.</text>
</comment>
<accession>W4LF39</accession>
<organism evidence="1 2">
    <name type="scientific">Entotheonella factor</name>
    <dbReference type="NCBI Taxonomy" id="1429438"/>
    <lineage>
        <taxon>Bacteria</taxon>
        <taxon>Pseudomonadati</taxon>
        <taxon>Nitrospinota/Tectimicrobiota group</taxon>
        <taxon>Candidatus Tectimicrobiota</taxon>
        <taxon>Candidatus Entotheonellia</taxon>
        <taxon>Candidatus Entotheonellales</taxon>
        <taxon>Candidatus Entotheonellaceae</taxon>
        <taxon>Candidatus Entotheonella</taxon>
    </lineage>
</organism>
<dbReference type="AlphaFoldDB" id="W4LF39"/>